<proteinExistence type="predicted"/>
<dbReference type="PANTHER" id="PTHR21477">
    <property type="entry name" value="ZGC:172139"/>
    <property type="match status" value="1"/>
</dbReference>
<reference evidence="1" key="1">
    <citation type="submission" date="2023-10" db="EMBL/GenBank/DDBJ databases">
        <title>Chromosome-level genome of the transformable northern wattle, Acacia crassicarpa.</title>
        <authorList>
            <person name="Massaro I."/>
            <person name="Sinha N.R."/>
            <person name="Poethig S."/>
            <person name="Leichty A.R."/>
        </authorList>
    </citation>
    <scope>NUCLEOTIDE SEQUENCE</scope>
    <source>
        <strain evidence="1">Acra3RX</strain>
        <tissue evidence="1">Leaf</tissue>
    </source>
</reference>
<dbReference type="EMBL" id="JAWXYG010000007">
    <property type="protein sequence ID" value="KAK4267798.1"/>
    <property type="molecule type" value="Genomic_DNA"/>
</dbReference>
<organism evidence="1 2">
    <name type="scientific">Acacia crassicarpa</name>
    <name type="common">northern wattle</name>
    <dbReference type="NCBI Taxonomy" id="499986"/>
    <lineage>
        <taxon>Eukaryota</taxon>
        <taxon>Viridiplantae</taxon>
        <taxon>Streptophyta</taxon>
        <taxon>Embryophyta</taxon>
        <taxon>Tracheophyta</taxon>
        <taxon>Spermatophyta</taxon>
        <taxon>Magnoliopsida</taxon>
        <taxon>eudicotyledons</taxon>
        <taxon>Gunneridae</taxon>
        <taxon>Pentapetalae</taxon>
        <taxon>rosids</taxon>
        <taxon>fabids</taxon>
        <taxon>Fabales</taxon>
        <taxon>Fabaceae</taxon>
        <taxon>Caesalpinioideae</taxon>
        <taxon>mimosoid clade</taxon>
        <taxon>Acacieae</taxon>
        <taxon>Acacia</taxon>
    </lineage>
</organism>
<accession>A0AAE1JDZ8</accession>
<protein>
    <recommendedName>
        <fullName evidence="3">Protein PHLOEM PROTEIN 2-LIKE A10</fullName>
    </recommendedName>
</protein>
<evidence type="ECO:0000313" key="1">
    <source>
        <dbReference type="EMBL" id="KAK4267798.1"/>
    </source>
</evidence>
<gene>
    <name evidence="1" type="ORF">QN277_024532</name>
</gene>
<dbReference type="AlphaFoldDB" id="A0AAE1JDZ8"/>
<sequence>MDLPLVSKGLNFSRRNKKWLFLLAVFGASSYGAYKVYHLPSVTRRRKRLMKILGALFALAEMVSDSSDTIAFVFRDLKEYLSSDSDEIPNSLKQISKIARSEEASASLSRVTEALIVGTLRGYESHKRKNDSKVEIAPATSSFSDRVLDRLFSKAGTGFASVVVGSFARNLVLGFYSNGGSIDKYNKGASSKSSDVPEWVNVISNDKSRQLIGDCVQIFVSTAVAVFLDKTMDVNTYDELFTGMTNPKHQDKVKDTLVSLCNGAVETFVRTSHEVLTNPSVNSNPSSSSSSVVHMNGYPTAAEDGCLKPEAYFQQIRIGSSMSAVQDNTWSEQISSTLLLPANRKFVLDVTGRVTFETIRSFMEFVIQRITDWMKISLSKVHDEAVGKGLALVRYVGTKSSIILTMCLAMYLHILNSSRIAVPA</sequence>
<dbReference type="Proteomes" id="UP001293593">
    <property type="component" value="Unassembled WGS sequence"/>
</dbReference>
<evidence type="ECO:0000313" key="2">
    <source>
        <dbReference type="Proteomes" id="UP001293593"/>
    </source>
</evidence>
<dbReference type="PANTHER" id="PTHR21477:SF40">
    <property type="entry name" value="PHLOEM A10-LIKE PROTEIN"/>
    <property type="match status" value="1"/>
</dbReference>
<keyword evidence="2" id="KW-1185">Reference proteome</keyword>
<evidence type="ECO:0008006" key="3">
    <source>
        <dbReference type="Google" id="ProtNLM"/>
    </source>
</evidence>
<dbReference type="InterPro" id="IPR019141">
    <property type="entry name" value="DUF2045"/>
</dbReference>
<comment type="caution">
    <text evidence="1">The sequence shown here is derived from an EMBL/GenBank/DDBJ whole genome shotgun (WGS) entry which is preliminary data.</text>
</comment>
<name>A0AAE1JDZ8_9FABA</name>